<name>A0A143DFY5_9PROT</name>
<reference evidence="1 2" key="1">
    <citation type="submission" date="2016-02" db="EMBL/GenBank/DDBJ databases">
        <title>Complete Genome of H5569, the type strain of the newly described species Haematospirillium jordaniae.</title>
        <authorList>
            <person name="Nicholson A.C."/>
            <person name="Humrighouse B.W."/>
            <person name="Loparov V."/>
            <person name="McQuiston J.R."/>
        </authorList>
    </citation>
    <scope>NUCLEOTIDE SEQUENCE [LARGE SCALE GENOMIC DNA]</scope>
    <source>
        <strain evidence="1 2">H5569</strain>
    </source>
</reference>
<sequence length="221" mass="24705">MLDRRLTCSALKIVGFVFTVLVWMTPLAGHTQPLANETWVYSVLRDGNPIGTHSIAFNRQGETTTVQIKTELAVQIAFITAFRYEHESTETWKGKKLASLVSKTNDDGTHHNVSVTAAKNALSVTADGTEKQVPADILLHNQWNLDNLTRKTLLSPFDGKVLNISFAGPTNETIEINGKSFDTRRYTMSGDLERTFWYNTKGQLVRTALKSRGSDIAYELR</sequence>
<dbReference type="InterPro" id="IPR045767">
    <property type="entry name" value="DUF6134"/>
</dbReference>
<organism evidence="1 2">
    <name type="scientific">Haematospirillum jordaniae</name>
    <dbReference type="NCBI Taxonomy" id="1549855"/>
    <lineage>
        <taxon>Bacteria</taxon>
        <taxon>Pseudomonadati</taxon>
        <taxon>Pseudomonadota</taxon>
        <taxon>Alphaproteobacteria</taxon>
        <taxon>Rhodospirillales</taxon>
        <taxon>Novispirillaceae</taxon>
        <taxon>Haematospirillum</taxon>
    </lineage>
</organism>
<evidence type="ECO:0008006" key="3">
    <source>
        <dbReference type="Google" id="ProtNLM"/>
    </source>
</evidence>
<gene>
    <name evidence="1" type="ORF">AY555_07325</name>
</gene>
<evidence type="ECO:0000313" key="2">
    <source>
        <dbReference type="Proteomes" id="UP000076066"/>
    </source>
</evidence>
<dbReference type="Pfam" id="PF19630">
    <property type="entry name" value="DUF6134"/>
    <property type="match status" value="1"/>
</dbReference>
<dbReference type="RefSeq" id="WP_066135215.1">
    <property type="nucleotide sequence ID" value="NZ_CP014525.1"/>
</dbReference>
<dbReference type="OrthoDB" id="6086999at2"/>
<dbReference type="STRING" id="1549855.AY555_07325"/>
<dbReference type="AlphaFoldDB" id="A0A143DFY5"/>
<dbReference type="KEGG" id="hjo:AY555_07325"/>
<accession>A0A143DFY5</accession>
<dbReference type="Proteomes" id="UP000076066">
    <property type="component" value="Chromosome"/>
</dbReference>
<evidence type="ECO:0000313" key="1">
    <source>
        <dbReference type="EMBL" id="AMW35018.1"/>
    </source>
</evidence>
<dbReference type="EMBL" id="CP014525">
    <property type="protein sequence ID" value="AMW35018.1"/>
    <property type="molecule type" value="Genomic_DNA"/>
</dbReference>
<keyword evidence="2" id="KW-1185">Reference proteome</keyword>
<proteinExistence type="predicted"/>
<dbReference type="GeneID" id="53316966"/>
<protein>
    <recommendedName>
        <fullName evidence="3">DUF3108 domain-containing protein</fullName>
    </recommendedName>
</protein>